<dbReference type="AlphaFoldDB" id="A0A6J7INN7"/>
<evidence type="ECO:0000256" key="8">
    <source>
        <dbReference type="SAM" id="Coils"/>
    </source>
</evidence>
<dbReference type="GO" id="GO:0016020">
    <property type="term" value="C:membrane"/>
    <property type="evidence" value="ECO:0007669"/>
    <property type="project" value="InterPro"/>
</dbReference>
<dbReference type="PANTHER" id="PTHR24421">
    <property type="entry name" value="NITRATE/NITRITE SENSOR PROTEIN NARX-RELATED"/>
    <property type="match status" value="1"/>
</dbReference>
<keyword evidence="9" id="KW-0472">Membrane</keyword>
<dbReference type="CDD" id="cd06225">
    <property type="entry name" value="HAMP"/>
    <property type="match status" value="1"/>
</dbReference>
<evidence type="ECO:0000256" key="5">
    <source>
        <dbReference type="ARBA" id="ARBA00022741"/>
    </source>
</evidence>
<keyword evidence="9" id="KW-0812">Transmembrane</keyword>
<evidence type="ECO:0000256" key="4">
    <source>
        <dbReference type="ARBA" id="ARBA00022679"/>
    </source>
</evidence>
<keyword evidence="5" id="KW-0547">Nucleotide-binding</keyword>
<gene>
    <name evidence="12" type="ORF">UFOPK3674_01262</name>
</gene>
<evidence type="ECO:0000256" key="3">
    <source>
        <dbReference type="ARBA" id="ARBA00022553"/>
    </source>
</evidence>
<dbReference type="PROSITE" id="PS50109">
    <property type="entry name" value="HIS_KIN"/>
    <property type="match status" value="1"/>
</dbReference>
<dbReference type="GO" id="GO:0005524">
    <property type="term" value="F:ATP binding"/>
    <property type="evidence" value="ECO:0007669"/>
    <property type="project" value="UniProtKB-KW"/>
</dbReference>
<dbReference type="SUPFAM" id="SSF55874">
    <property type="entry name" value="ATPase domain of HSP90 chaperone/DNA topoisomerase II/histidine kinase"/>
    <property type="match status" value="1"/>
</dbReference>
<dbReference type="GO" id="GO:0000155">
    <property type="term" value="F:phosphorelay sensor kinase activity"/>
    <property type="evidence" value="ECO:0007669"/>
    <property type="project" value="InterPro"/>
</dbReference>
<dbReference type="Gene3D" id="1.20.5.1930">
    <property type="match status" value="1"/>
</dbReference>
<feature type="transmembrane region" description="Helical" evidence="9">
    <location>
        <begin position="54"/>
        <end position="73"/>
    </location>
</feature>
<evidence type="ECO:0000313" key="12">
    <source>
        <dbReference type="EMBL" id="CAB4932599.1"/>
    </source>
</evidence>
<dbReference type="SUPFAM" id="SSF158472">
    <property type="entry name" value="HAMP domain-like"/>
    <property type="match status" value="1"/>
</dbReference>
<feature type="domain" description="Histidine kinase" evidence="10">
    <location>
        <begin position="147"/>
        <end position="335"/>
    </location>
</feature>
<comment type="catalytic activity">
    <reaction evidence="1">
        <text>ATP + protein L-histidine = ADP + protein N-phospho-L-histidine.</text>
        <dbReference type="EC" id="2.7.13.3"/>
    </reaction>
</comment>
<evidence type="ECO:0000256" key="2">
    <source>
        <dbReference type="ARBA" id="ARBA00012438"/>
    </source>
</evidence>
<accession>A0A6J7INN7</accession>
<proteinExistence type="predicted"/>
<dbReference type="Pfam" id="PF07730">
    <property type="entry name" value="HisKA_3"/>
    <property type="match status" value="1"/>
</dbReference>
<dbReference type="InterPro" id="IPR003594">
    <property type="entry name" value="HATPase_dom"/>
</dbReference>
<feature type="transmembrane region" description="Helical" evidence="9">
    <location>
        <begin position="20"/>
        <end position="42"/>
    </location>
</feature>
<dbReference type="InterPro" id="IPR050482">
    <property type="entry name" value="Sensor_HK_TwoCompSys"/>
</dbReference>
<dbReference type="EMBL" id="CAFBMX010000005">
    <property type="protein sequence ID" value="CAB4932599.1"/>
    <property type="molecule type" value="Genomic_DNA"/>
</dbReference>
<dbReference type="InterPro" id="IPR011712">
    <property type="entry name" value="Sig_transdc_His_kin_sub3_dim/P"/>
</dbReference>
<sequence length="335" mass="36294">MPPIQLPQRRSARLSRPSLLAQVLAVNAALLTGAVFAASVAAQLDLRVSGDLRRFGILTVAILSAVLVNGFVLRRRFEPLERMIDTMEEVAADPRTRPPLPEARTDEVVRLHESFERMLDRLDDERARTAAAVLRAQEEERARIARDLHDEANQALTAVLLRLQATAHHAPAELRAELKETQEVADQAIHELLRLARELRPAALDDLGLGAALQSHIGEFGRRAGIPTTMAIDARAADALTAERQVVVYRIVQEGLSNAVQHGHPSAVRVELRRDGTAVVATITDDGQGFSPAAGTTGHGLLGMRERAALAGGDLTLQSAPGSGTTVELRLEDER</sequence>
<reference evidence="12" key="1">
    <citation type="submission" date="2020-05" db="EMBL/GenBank/DDBJ databases">
        <authorList>
            <person name="Chiriac C."/>
            <person name="Salcher M."/>
            <person name="Ghai R."/>
            <person name="Kavagutti S V."/>
        </authorList>
    </citation>
    <scope>NUCLEOTIDE SEQUENCE</scope>
</reference>
<dbReference type="Pfam" id="PF02518">
    <property type="entry name" value="HATPase_c"/>
    <property type="match status" value="1"/>
</dbReference>
<evidence type="ECO:0000259" key="10">
    <source>
        <dbReference type="PROSITE" id="PS50109"/>
    </source>
</evidence>
<dbReference type="PROSITE" id="PS50885">
    <property type="entry name" value="HAMP"/>
    <property type="match status" value="1"/>
</dbReference>
<dbReference type="Pfam" id="PF00672">
    <property type="entry name" value="HAMP"/>
    <property type="match status" value="1"/>
</dbReference>
<feature type="domain" description="HAMP" evidence="11">
    <location>
        <begin position="74"/>
        <end position="127"/>
    </location>
</feature>
<evidence type="ECO:0000256" key="1">
    <source>
        <dbReference type="ARBA" id="ARBA00000085"/>
    </source>
</evidence>
<keyword evidence="9" id="KW-1133">Transmembrane helix</keyword>
<dbReference type="InterPro" id="IPR003660">
    <property type="entry name" value="HAMP_dom"/>
</dbReference>
<evidence type="ECO:0000256" key="7">
    <source>
        <dbReference type="ARBA" id="ARBA00022840"/>
    </source>
</evidence>
<dbReference type="Gene3D" id="3.30.565.10">
    <property type="entry name" value="Histidine kinase-like ATPase, C-terminal domain"/>
    <property type="match status" value="1"/>
</dbReference>
<dbReference type="SMART" id="SM00304">
    <property type="entry name" value="HAMP"/>
    <property type="match status" value="1"/>
</dbReference>
<keyword evidence="3" id="KW-0597">Phosphoprotein</keyword>
<feature type="coiled-coil region" evidence="8">
    <location>
        <begin position="119"/>
        <end position="198"/>
    </location>
</feature>
<dbReference type="Gene3D" id="6.10.340.10">
    <property type="match status" value="1"/>
</dbReference>
<keyword evidence="7" id="KW-0067">ATP-binding</keyword>
<keyword evidence="6" id="KW-0418">Kinase</keyword>
<dbReference type="InterPro" id="IPR036890">
    <property type="entry name" value="HATPase_C_sf"/>
</dbReference>
<dbReference type="CDD" id="cd16917">
    <property type="entry name" value="HATPase_UhpB-NarQ-NarX-like"/>
    <property type="match status" value="1"/>
</dbReference>
<evidence type="ECO:0000259" key="11">
    <source>
        <dbReference type="PROSITE" id="PS50885"/>
    </source>
</evidence>
<keyword evidence="8" id="KW-0175">Coiled coil</keyword>
<evidence type="ECO:0000256" key="6">
    <source>
        <dbReference type="ARBA" id="ARBA00022777"/>
    </source>
</evidence>
<dbReference type="GO" id="GO:0046983">
    <property type="term" value="F:protein dimerization activity"/>
    <property type="evidence" value="ECO:0007669"/>
    <property type="project" value="InterPro"/>
</dbReference>
<organism evidence="12">
    <name type="scientific">freshwater metagenome</name>
    <dbReference type="NCBI Taxonomy" id="449393"/>
    <lineage>
        <taxon>unclassified sequences</taxon>
        <taxon>metagenomes</taxon>
        <taxon>ecological metagenomes</taxon>
    </lineage>
</organism>
<dbReference type="InterPro" id="IPR005467">
    <property type="entry name" value="His_kinase_dom"/>
</dbReference>
<name>A0A6J7INN7_9ZZZZ</name>
<evidence type="ECO:0000256" key="9">
    <source>
        <dbReference type="SAM" id="Phobius"/>
    </source>
</evidence>
<dbReference type="PANTHER" id="PTHR24421:SF10">
    <property type="entry name" value="NITRATE_NITRITE SENSOR PROTEIN NARQ"/>
    <property type="match status" value="1"/>
</dbReference>
<dbReference type="SMART" id="SM00387">
    <property type="entry name" value="HATPase_c"/>
    <property type="match status" value="1"/>
</dbReference>
<protein>
    <recommendedName>
        <fullName evidence="2">histidine kinase</fullName>
        <ecNumber evidence="2">2.7.13.3</ecNumber>
    </recommendedName>
</protein>
<keyword evidence="4" id="KW-0808">Transferase</keyword>
<dbReference type="EC" id="2.7.13.3" evidence="2"/>